<reference evidence="2" key="2">
    <citation type="submission" date="2018-03" db="EMBL/GenBank/DDBJ databases">
        <title>The Triticum urartu genome reveals the dynamic nature of wheat genome evolution.</title>
        <authorList>
            <person name="Ling H."/>
            <person name="Ma B."/>
            <person name="Shi X."/>
            <person name="Liu H."/>
            <person name="Dong L."/>
            <person name="Sun H."/>
            <person name="Cao Y."/>
            <person name="Gao Q."/>
            <person name="Zheng S."/>
            <person name="Li Y."/>
            <person name="Yu Y."/>
            <person name="Du H."/>
            <person name="Qi M."/>
            <person name="Li Y."/>
            <person name="Yu H."/>
            <person name="Cui Y."/>
            <person name="Wang N."/>
            <person name="Chen C."/>
            <person name="Wu H."/>
            <person name="Zhao Y."/>
            <person name="Zhang J."/>
            <person name="Li Y."/>
            <person name="Zhou W."/>
            <person name="Zhang B."/>
            <person name="Hu W."/>
            <person name="Eijk M."/>
            <person name="Tang J."/>
            <person name="Witsenboer H."/>
            <person name="Zhao S."/>
            <person name="Li Z."/>
            <person name="Zhang A."/>
            <person name="Wang D."/>
            <person name="Liang C."/>
        </authorList>
    </citation>
    <scope>NUCLEOTIDE SEQUENCE [LARGE SCALE GENOMIC DNA]</scope>
    <source>
        <strain evidence="2">cv. G1812</strain>
    </source>
</reference>
<name>A0A8R7PLB7_TRIUA</name>
<dbReference type="PANTHER" id="PTHR31264">
    <property type="entry name" value="OS07G0554500 PROTEIN-RELATED"/>
    <property type="match status" value="1"/>
</dbReference>
<feature type="domain" description="F-box" evidence="1">
    <location>
        <begin position="1"/>
        <end position="50"/>
    </location>
</feature>
<accession>A0A8R7PLB7</accession>
<sequence>MASLAIPDELLVDILLRLPTPEDLIRASAACVSFRRLITDRSFLRRFRKIHPPPLLGFLDPVVRRFHPAVRPHPSAPAAGAVALAADFSFAFLPAPGPPFAFIPAPARDWTVREVRDGRVLLDRPRRHDSGDGLGPLFNEMVVCDPLHRQYLLLPPIPDDMAASVADHLMIYGQSFAETFLVPPGVDEEEAATATEETSFRVIWVVLLQAKQMALVFSSRTGQWRALTRSESLPLPDFTWMACFRSRHYAHGCFYWISELRAMMWPLRRQAKARFGCLCLHPTQLAVVLRFGETMVGFPPSGSGRWRMKQSCCLLGPCSRVQWGGTCSYIMWEARQSGEVVTRAASTHSSLRGCVVLLHCPSRLMYIATFHRRYYRHRQCQVPHPTLTSEERGELCRCLNHKKSTLEAWKGPSSQWLPKLQAPMTKQRRGVVGEEEALGLVQGLNLRRVQGRVA</sequence>
<protein>
    <recommendedName>
        <fullName evidence="1">F-box domain-containing protein</fullName>
    </recommendedName>
</protein>
<keyword evidence="3" id="KW-1185">Reference proteome</keyword>
<dbReference type="Gramene" id="TuG1812G0200005931.01.T01">
    <property type="protein sequence ID" value="TuG1812G0200005931.01.T01"/>
    <property type="gene ID" value="TuG1812G0200005931.01"/>
</dbReference>
<dbReference type="PANTHER" id="PTHR31264:SF23">
    <property type="entry name" value="F-BOX DOMAIN-CONTAINING PROTEIN"/>
    <property type="match status" value="1"/>
</dbReference>
<dbReference type="SMART" id="SM00256">
    <property type="entry name" value="FBOX"/>
    <property type="match status" value="1"/>
</dbReference>
<dbReference type="Gene3D" id="1.20.1280.50">
    <property type="match status" value="1"/>
</dbReference>
<dbReference type="AlphaFoldDB" id="A0A8R7PLB7"/>
<dbReference type="Pfam" id="PF12937">
    <property type="entry name" value="F-box-like"/>
    <property type="match status" value="1"/>
</dbReference>
<dbReference type="InterPro" id="IPR036047">
    <property type="entry name" value="F-box-like_dom_sf"/>
</dbReference>
<dbReference type="InterPro" id="IPR001810">
    <property type="entry name" value="F-box_dom"/>
</dbReference>
<dbReference type="Proteomes" id="UP000015106">
    <property type="component" value="Chromosome 2"/>
</dbReference>
<dbReference type="PROSITE" id="PS50181">
    <property type="entry name" value="FBOX"/>
    <property type="match status" value="1"/>
</dbReference>
<evidence type="ECO:0000313" key="2">
    <source>
        <dbReference type="EnsemblPlants" id="TuG1812G0200005931.01.T01"/>
    </source>
</evidence>
<dbReference type="SUPFAM" id="SSF81383">
    <property type="entry name" value="F-box domain"/>
    <property type="match status" value="1"/>
</dbReference>
<proteinExistence type="predicted"/>
<dbReference type="EnsemblPlants" id="TuG1812G0200005931.01.T01">
    <property type="protein sequence ID" value="TuG1812G0200005931.01.T01"/>
    <property type="gene ID" value="TuG1812G0200005931.01"/>
</dbReference>
<organism evidence="2 3">
    <name type="scientific">Triticum urartu</name>
    <name type="common">Red wild einkorn</name>
    <name type="synonym">Crithodium urartu</name>
    <dbReference type="NCBI Taxonomy" id="4572"/>
    <lineage>
        <taxon>Eukaryota</taxon>
        <taxon>Viridiplantae</taxon>
        <taxon>Streptophyta</taxon>
        <taxon>Embryophyta</taxon>
        <taxon>Tracheophyta</taxon>
        <taxon>Spermatophyta</taxon>
        <taxon>Magnoliopsida</taxon>
        <taxon>Liliopsida</taxon>
        <taxon>Poales</taxon>
        <taxon>Poaceae</taxon>
        <taxon>BOP clade</taxon>
        <taxon>Pooideae</taxon>
        <taxon>Triticodae</taxon>
        <taxon>Triticeae</taxon>
        <taxon>Triticinae</taxon>
        <taxon>Triticum</taxon>
    </lineage>
</organism>
<evidence type="ECO:0000313" key="3">
    <source>
        <dbReference type="Proteomes" id="UP000015106"/>
    </source>
</evidence>
<reference evidence="2" key="3">
    <citation type="submission" date="2022-06" db="UniProtKB">
        <authorList>
            <consortium name="EnsemblPlants"/>
        </authorList>
    </citation>
    <scope>IDENTIFICATION</scope>
</reference>
<reference evidence="3" key="1">
    <citation type="journal article" date="2013" name="Nature">
        <title>Draft genome of the wheat A-genome progenitor Triticum urartu.</title>
        <authorList>
            <person name="Ling H.Q."/>
            <person name="Zhao S."/>
            <person name="Liu D."/>
            <person name="Wang J."/>
            <person name="Sun H."/>
            <person name="Zhang C."/>
            <person name="Fan H."/>
            <person name="Li D."/>
            <person name="Dong L."/>
            <person name="Tao Y."/>
            <person name="Gao C."/>
            <person name="Wu H."/>
            <person name="Li Y."/>
            <person name="Cui Y."/>
            <person name="Guo X."/>
            <person name="Zheng S."/>
            <person name="Wang B."/>
            <person name="Yu K."/>
            <person name="Liang Q."/>
            <person name="Yang W."/>
            <person name="Lou X."/>
            <person name="Chen J."/>
            <person name="Feng M."/>
            <person name="Jian J."/>
            <person name="Zhang X."/>
            <person name="Luo G."/>
            <person name="Jiang Y."/>
            <person name="Liu J."/>
            <person name="Wang Z."/>
            <person name="Sha Y."/>
            <person name="Zhang B."/>
            <person name="Wu H."/>
            <person name="Tang D."/>
            <person name="Shen Q."/>
            <person name="Xue P."/>
            <person name="Zou S."/>
            <person name="Wang X."/>
            <person name="Liu X."/>
            <person name="Wang F."/>
            <person name="Yang Y."/>
            <person name="An X."/>
            <person name="Dong Z."/>
            <person name="Zhang K."/>
            <person name="Zhang X."/>
            <person name="Luo M.C."/>
            <person name="Dvorak J."/>
            <person name="Tong Y."/>
            <person name="Wang J."/>
            <person name="Yang H."/>
            <person name="Li Z."/>
            <person name="Wang D."/>
            <person name="Zhang A."/>
            <person name="Wang J."/>
        </authorList>
    </citation>
    <scope>NUCLEOTIDE SEQUENCE</scope>
    <source>
        <strain evidence="3">cv. G1812</strain>
    </source>
</reference>
<evidence type="ECO:0000259" key="1">
    <source>
        <dbReference type="PROSITE" id="PS50181"/>
    </source>
</evidence>